<dbReference type="EMBL" id="JBBKTX010000003">
    <property type="protein sequence ID" value="MFK4751563.1"/>
    <property type="molecule type" value="Genomic_DNA"/>
</dbReference>
<dbReference type="SUPFAM" id="SSF141571">
    <property type="entry name" value="Pentapeptide repeat-like"/>
    <property type="match status" value="1"/>
</dbReference>
<keyword evidence="2" id="KW-1185">Reference proteome</keyword>
<dbReference type="Gene3D" id="2.160.20.80">
    <property type="entry name" value="E3 ubiquitin-protein ligase SopA"/>
    <property type="match status" value="1"/>
</dbReference>
<dbReference type="Proteomes" id="UP001620597">
    <property type="component" value="Unassembled WGS sequence"/>
</dbReference>
<dbReference type="Pfam" id="PF00805">
    <property type="entry name" value="Pentapeptide"/>
    <property type="match status" value="1"/>
</dbReference>
<evidence type="ECO:0000313" key="1">
    <source>
        <dbReference type="EMBL" id="MFK4751563.1"/>
    </source>
</evidence>
<name>A0ABW8NF38_9GAMM</name>
<dbReference type="InterPro" id="IPR016933">
    <property type="entry name" value="UCP029688_pentapep"/>
</dbReference>
<protein>
    <submittedName>
        <fullName evidence="1">Pentapeptide repeat-containing protein</fullName>
    </submittedName>
</protein>
<sequence length="119" mass="13083">MTTAAISQDPLYQLLRNDDVAGFNQAIQQGQVCHLAGLDLRGLDLRGLLVSGMDLTDAYFRGTDLRGIDFRDCCLDGVSLVNSRVSGCYFPPAISAEELRLSLEFGTRLRHVHTPAENK</sequence>
<dbReference type="RefSeq" id="WP_416205005.1">
    <property type="nucleotide sequence ID" value="NZ_JBBKTX010000003.1"/>
</dbReference>
<comment type="caution">
    <text evidence="1">The sequence shown here is derived from an EMBL/GenBank/DDBJ whole genome shotgun (WGS) entry which is preliminary data.</text>
</comment>
<dbReference type="PIRSF" id="PIRSF029688">
    <property type="entry name" value="UCP29688_pentapep"/>
    <property type="match status" value="1"/>
</dbReference>
<organism evidence="1 2">
    <name type="scientific">Oceanobacter antarcticus</name>
    <dbReference type="NCBI Taxonomy" id="3133425"/>
    <lineage>
        <taxon>Bacteria</taxon>
        <taxon>Pseudomonadati</taxon>
        <taxon>Pseudomonadota</taxon>
        <taxon>Gammaproteobacteria</taxon>
        <taxon>Oceanospirillales</taxon>
        <taxon>Oceanospirillaceae</taxon>
        <taxon>Oceanobacter</taxon>
    </lineage>
</organism>
<evidence type="ECO:0000313" key="2">
    <source>
        <dbReference type="Proteomes" id="UP001620597"/>
    </source>
</evidence>
<dbReference type="InterPro" id="IPR001646">
    <property type="entry name" value="5peptide_repeat"/>
</dbReference>
<reference evidence="1 2" key="1">
    <citation type="submission" date="2024-03" db="EMBL/GenBank/DDBJ databases">
        <title>High-quality draft genome sequence of Oceanobacter sp. wDCs-4.</title>
        <authorList>
            <person name="Dong C."/>
        </authorList>
    </citation>
    <scope>NUCLEOTIDE SEQUENCE [LARGE SCALE GENOMIC DNA]</scope>
    <source>
        <strain evidence="2">wDCs-4</strain>
    </source>
</reference>
<accession>A0ABW8NF38</accession>
<proteinExistence type="predicted"/>
<gene>
    <name evidence="1" type="ORF">WG929_03975</name>
</gene>